<dbReference type="EMBL" id="CAJOBJ010093888">
    <property type="protein sequence ID" value="CAF4555452.1"/>
    <property type="molecule type" value="Genomic_DNA"/>
</dbReference>
<sequence>DYMVHELPQSLQKLVVPYGILESTTMKDYIKQKIAKFEVSLQNSQQRIPLGAYAQNVLTDAILKAQKFCETNLGIR</sequence>
<comment type="caution">
    <text evidence="1">The sequence shown here is derived from an EMBL/GenBank/DDBJ whole genome shotgun (WGS) entry which is preliminary data.</text>
</comment>
<accession>A0A8S2YHF3</accession>
<dbReference type="Proteomes" id="UP000681720">
    <property type="component" value="Unassembled WGS sequence"/>
</dbReference>
<organism evidence="1 2">
    <name type="scientific">Rotaria magnacalcarata</name>
    <dbReference type="NCBI Taxonomy" id="392030"/>
    <lineage>
        <taxon>Eukaryota</taxon>
        <taxon>Metazoa</taxon>
        <taxon>Spiralia</taxon>
        <taxon>Gnathifera</taxon>
        <taxon>Rotifera</taxon>
        <taxon>Eurotatoria</taxon>
        <taxon>Bdelloidea</taxon>
        <taxon>Philodinida</taxon>
        <taxon>Philodinidae</taxon>
        <taxon>Rotaria</taxon>
    </lineage>
</organism>
<evidence type="ECO:0000313" key="2">
    <source>
        <dbReference type="Proteomes" id="UP000681720"/>
    </source>
</evidence>
<name>A0A8S2YHF3_9BILA</name>
<feature type="non-terminal residue" evidence="1">
    <location>
        <position position="1"/>
    </location>
</feature>
<evidence type="ECO:0000313" key="1">
    <source>
        <dbReference type="EMBL" id="CAF4555452.1"/>
    </source>
</evidence>
<reference evidence="1" key="1">
    <citation type="submission" date="2021-02" db="EMBL/GenBank/DDBJ databases">
        <authorList>
            <person name="Nowell W R."/>
        </authorList>
    </citation>
    <scope>NUCLEOTIDE SEQUENCE</scope>
</reference>
<protein>
    <submittedName>
        <fullName evidence="1">Uncharacterized protein</fullName>
    </submittedName>
</protein>
<dbReference type="AlphaFoldDB" id="A0A8S2YHF3"/>
<gene>
    <name evidence="1" type="ORF">GIL414_LOCUS37025</name>
</gene>
<proteinExistence type="predicted"/>